<dbReference type="Gene3D" id="1.25.40.440">
    <property type="entry name" value="Nucleoporin, helical domain, central subdomain"/>
    <property type="match status" value="1"/>
</dbReference>
<dbReference type="InterPro" id="IPR042533">
    <property type="entry name" value="Nucleoporin_Nup155_C_1"/>
</dbReference>
<feature type="domain" description="Nucleoporin Nup133/Nup155-like C-terminal" evidence="6">
    <location>
        <begin position="714"/>
        <end position="1360"/>
    </location>
</feature>
<dbReference type="Pfam" id="PF03177">
    <property type="entry name" value="Nucleoporin_C"/>
    <property type="match status" value="1"/>
</dbReference>
<dbReference type="GO" id="GO:0036228">
    <property type="term" value="P:protein localization to nuclear inner membrane"/>
    <property type="evidence" value="ECO:0007669"/>
    <property type="project" value="TreeGrafter"/>
</dbReference>
<keyword evidence="9" id="KW-1185">Reference proteome</keyword>
<organism evidence="8 9">
    <name type="scientific">Elysia crispata</name>
    <name type="common">lettuce slug</name>
    <dbReference type="NCBI Taxonomy" id="231223"/>
    <lineage>
        <taxon>Eukaryota</taxon>
        <taxon>Metazoa</taxon>
        <taxon>Spiralia</taxon>
        <taxon>Lophotrochozoa</taxon>
        <taxon>Mollusca</taxon>
        <taxon>Gastropoda</taxon>
        <taxon>Heterobranchia</taxon>
        <taxon>Euthyneura</taxon>
        <taxon>Panpulmonata</taxon>
        <taxon>Sacoglossa</taxon>
        <taxon>Placobranchoidea</taxon>
        <taxon>Plakobranchidae</taxon>
        <taxon>Elysia</taxon>
    </lineage>
</organism>
<accession>A0AAE1AUW3</accession>
<dbReference type="FunFam" id="1.25.40.440:FF:000001">
    <property type="entry name" value="Nuclear pore complex subunit"/>
    <property type="match status" value="1"/>
</dbReference>
<reference evidence="8" key="1">
    <citation type="journal article" date="2023" name="G3 (Bethesda)">
        <title>A reference genome for the long-term kleptoplast-retaining sea slug Elysia crispata morphotype clarki.</title>
        <authorList>
            <person name="Eastman K.E."/>
            <person name="Pendleton A.L."/>
            <person name="Shaikh M.A."/>
            <person name="Suttiyut T."/>
            <person name="Ogas R."/>
            <person name="Tomko P."/>
            <person name="Gavelis G."/>
            <person name="Widhalm J.R."/>
            <person name="Wisecaver J.H."/>
        </authorList>
    </citation>
    <scope>NUCLEOTIDE SEQUENCE</scope>
    <source>
        <strain evidence="8">ECLA1</strain>
    </source>
</reference>
<dbReference type="GO" id="GO:0044611">
    <property type="term" value="C:nuclear pore inner ring"/>
    <property type="evidence" value="ECO:0007669"/>
    <property type="project" value="TreeGrafter"/>
</dbReference>
<evidence type="ECO:0000256" key="5">
    <source>
        <dbReference type="SAM" id="MobiDB-lite"/>
    </source>
</evidence>
<dbReference type="InterPro" id="IPR014908">
    <property type="entry name" value="Nucleoporin_Nup133/Nup155_N"/>
</dbReference>
<sequence>MLCQPAIYYAQATLSTFSFLGIVNLTDESSSRIPSLLGGQREGGQKSVPGNTKKVRSGVSITGPDTVTETMVSLMSPGLPPLSLQDILENAGRLVDKFQQDDRSYPDLASLLNIPSEYQASLSGLYDQDYPNLAEVGYGLDSLAEVSIEKRVPLPPELVEQFGRMQCNCMMGLFPEIERAWLTIDSEIFVWKFEDGSDLAYFDGLNETILSAALLRPKPGIFQPYIQYLMCLATPVDIVLLGVSFYKSADGGSGDHRGREMHLLPDPLFSIPTDGVYITSIVGAGNGRVFMAGKDGCLYELLYQAEDGWFSRKCRKVNHSTSSLSFLIPSFLNFSFSEDDPIAEISIDNTRGILYARTHKGTIQVFDLGERHDGMSRIAAQSQANILNAAASVARTIESSSFKSIVHIAAVTAQESEAVQLVAVTESGVRLYFCTIPFKSQSKRPNMLSLVHVRLPPGFSATSASMRPTNVHTARYSHGTLLLVSSQSKDNDLLWGVSPDSFCFPKQMMEASTVLPIEGKTWAINEVTSPEPPPPSGQYVVDPPCVVTQHALPPRRFVLLSAQGIHILQKLRPVEQLKQLMVECGGPEAQQIKGFFNLHRLDQACATCLVLACSRSSSDQQVSDWARMAFFMYGGEAQYHFTGLRAASMGGAAFTPTRPGQMSMYSPGTLGSPMMTPVPSMAPLHMSTPIGGSVMHPQMQMGSSSNPIQEVVYSGKHNSIYIYLCRILRPFWEAPVCTEFMSEKDVKYLTSTFTVDELCIGLELVRDLSDFVDFNSKFDLDSQTDILSMGRAGGTSSGLRYDGGGIDEHTRSRLQAEVQRMEKISLQHAQDFLHRVEEVLGLWRILLDHQFHMLANSMSQDLQNQLRNMTFKTLVISGKDLCGTLINCLVERYLDDNAAIDAISDKLRQVCPTLYSSDDATCSKANELLQAARASQDPLQREQHLRQALHLLKGVAQPLNLGVLSPQMASLQFYLGVVELGLHEARKADPQGLALHFYQSGEPQEDIQGMQAYIARMECYKCITDVLSFLWSSSVSPETQAPSIPLQPGPPVNPDQSRMDALQAETYREEVLQMALASDDPLFHAALYDWLFVTNHTEKLLEINTPYVEQYLRRKVNMQTDNTSALDMLWKHYEKTENFQAATRILIQLAERQGSSINLTQRLEYLSRAVICAKSSTSRLGTAAAGELLHELEEKMEVARLQMQVYKCISNLGKAPDKEAAKSKLDSELLDITSLYEDFADRFDLHEMKLAIVHCAGLYDAALIENLWQNIIDKELSSTAQMSTPDRLETVSNRLEMIARHYVSAERYFPVATILHFLEQRSCEQNLGNSWVYQLLLKVDFSLARLLELYDRLYKSKRPILQPIKMLRYPGTLCTGALTPVLPQFRKR</sequence>
<dbReference type="PANTHER" id="PTHR10350:SF6">
    <property type="entry name" value="NUCLEAR PORE COMPLEX PROTEIN NUP155"/>
    <property type="match status" value="1"/>
</dbReference>
<dbReference type="Gene3D" id="1.20.58.1780">
    <property type="match status" value="1"/>
</dbReference>
<dbReference type="Proteomes" id="UP001283361">
    <property type="component" value="Unassembled WGS sequence"/>
</dbReference>
<dbReference type="GO" id="GO:0006606">
    <property type="term" value="P:protein import into nucleus"/>
    <property type="evidence" value="ECO:0007669"/>
    <property type="project" value="TreeGrafter"/>
</dbReference>
<evidence type="ECO:0000259" key="6">
    <source>
        <dbReference type="Pfam" id="PF03177"/>
    </source>
</evidence>
<gene>
    <name evidence="8" type="ORF">RRG08_003618</name>
</gene>
<evidence type="ECO:0000259" key="7">
    <source>
        <dbReference type="Pfam" id="PF08801"/>
    </source>
</evidence>
<dbReference type="Pfam" id="PF08801">
    <property type="entry name" value="Nucleoporin_N"/>
    <property type="match status" value="1"/>
</dbReference>
<dbReference type="InterPro" id="IPR042537">
    <property type="entry name" value="Nucleoporin_Nup155_C_2"/>
</dbReference>
<evidence type="ECO:0000313" key="9">
    <source>
        <dbReference type="Proteomes" id="UP001283361"/>
    </source>
</evidence>
<evidence type="ECO:0000256" key="3">
    <source>
        <dbReference type="ARBA" id="ARBA00022448"/>
    </source>
</evidence>
<evidence type="ECO:0000313" key="8">
    <source>
        <dbReference type="EMBL" id="KAK3794465.1"/>
    </source>
</evidence>
<keyword evidence="3" id="KW-0813">Transport</keyword>
<dbReference type="InterPro" id="IPR004870">
    <property type="entry name" value="Nucleoporin_Nup155"/>
</dbReference>
<dbReference type="GO" id="GO:0017056">
    <property type="term" value="F:structural constituent of nuclear pore"/>
    <property type="evidence" value="ECO:0007669"/>
    <property type="project" value="InterPro"/>
</dbReference>
<feature type="region of interest" description="Disordered" evidence="5">
    <location>
        <begin position="34"/>
        <end position="57"/>
    </location>
</feature>
<evidence type="ECO:0000256" key="4">
    <source>
        <dbReference type="ARBA" id="ARBA00023242"/>
    </source>
</evidence>
<dbReference type="GO" id="GO:0006405">
    <property type="term" value="P:RNA export from nucleus"/>
    <property type="evidence" value="ECO:0007669"/>
    <property type="project" value="TreeGrafter"/>
</dbReference>
<comment type="caution">
    <text evidence="8">The sequence shown here is derived from an EMBL/GenBank/DDBJ whole genome shotgun (WGS) entry which is preliminary data.</text>
</comment>
<keyword evidence="4" id="KW-0539">Nucleus</keyword>
<proteinExistence type="inferred from homology"/>
<feature type="domain" description="Nucleoporin Nup133/Nup155-like N-terminal" evidence="7">
    <location>
        <begin position="150"/>
        <end position="567"/>
    </location>
</feature>
<dbReference type="Gene3D" id="1.25.40.450">
    <property type="entry name" value="Nucleoporin, helical domain, N-terminal subdomain"/>
    <property type="match status" value="1"/>
</dbReference>
<dbReference type="InterPro" id="IPR042538">
    <property type="entry name" value="Nucleoporin_Nup155_C_3"/>
</dbReference>
<dbReference type="EMBL" id="JAWDGP010001105">
    <property type="protein sequence ID" value="KAK3794465.1"/>
    <property type="molecule type" value="Genomic_DNA"/>
</dbReference>
<protein>
    <recommendedName>
        <fullName evidence="10">Nuclear pore complex protein Nup155</fullName>
    </recommendedName>
</protein>
<dbReference type="PANTHER" id="PTHR10350">
    <property type="entry name" value="NUCLEAR PORE COMPLEX PROTEIN NUP155"/>
    <property type="match status" value="1"/>
</dbReference>
<evidence type="ECO:0008006" key="10">
    <source>
        <dbReference type="Google" id="ProtNLM"/>
    </source>
</evidence>
<evidence type="ECO:0000256" key="1">
    <source>
        <dbReference type="ARBA" id="ARBA00004123"/>
    </source>
</evidence>
<evidence type="ECO:0000256" key="2">
    <source>
        <dbReference type="ARBA" id="ARBA00007373"/>
    </source>
</evidence>
<dbReference type="Gene3D" id="1.20.120.1880">
    <property type="entry name" value="Nucleoporin, helical C-terminal domain"/>
    <property type="match status" value="1"/>
</dbReference>
<name>A0AAE1AUW3_9GAST</name>
<comment type="subcellular location">
    <subcellularLocation>
        <location evidence="1">Nucleus</location>
    </subcellularLocation>
</comment>
<dbReference type="InterPro" id="IPR007187">
    <property type="entry name" value="Nucleoporin_Nup133/Nup155_C"/>
</dbReference>
<dbReference type="GO" id="GO:0000972">
    <property type="term" value="P:transcription-dependent tethering of RNA polymerase II gene DNA at nuclear periphery"/>
    <property type="evidence" value="ECO:0007669"/>
    <property type="project" value="TreeGrafter"/>
</dbReference>
<comment type="similarity">
    <text evidence="2">Belongs to the non-repetitive/WGA-negative nucleoporin family.</text>
</comment>